<sequence>MVLSVAESSYIYDSLTSSNSSRIDARKANQYRPLNANCGFLPNSNGSSRIYNADGIEIITSVKAKVVRTERIADLINVDIDIHGEKDNTTLCQQLTTLIKASIMDSFQFDLLKLTGKYYFQLFIDVSILYLPEDFSASSYTLYSLLSLISMNVYISLKSTKLPFLISSKDDFDVEEEPTFSDDWELSKFLIPQDSKNTFQPPLIFVVGTAGEKAIIDPSLEEEEILEHGICLTWSNSKVTTPIQSLTLSTNNTKALKLSLISEAIKLVKNVAPDVISALDTIASQESDDFNNGF</sequence>
<dbReference type="AlphaFoldDB" id="A0AAV5QWX9"/>
<organism evidence="7 8">
    <name type="scientific">Pichia kluyveri</name>
    <name type="common">Yeast</name>
    <dbReference type="NCBI Taxonomy" id="36015"/>
    <lineage>
        <taxon>Eukaryota</taxon>
        <taxon>Fungi</taxon>
        <taxon>Dikarya</taxon>
        <taxon>Ascomycota</taxon>
        <taxon>Saccharomycotina</taxon>
        <taxon>Pichiomycetes</taxon>
        <taxon>Pichiales</taxon>
        <taxon>Pichiaceae</taxon>
        <taxon>Pichia</taxon>
    </lineage>
</organism>
<protein>
    <recommendedName>
        <fullName evidence="6">Ribosomal RNA-processing protein 42</fullName>
    </recommendedName>
</protein>
<dbReference type="InterPro" id="IPR050590">
    <property type="entry name" value="Exosome_comp_Rrp42_subfam"/>
</dbReference>
<dbReference type="SUPFAM" id="SSF55666">
    <property type="entry name" value="Ribonuclease PH domain 2-like"/>
    <property type="match status" value="1"/>
</dbReference>
<evidence type="ECO:0000256" key="5">
    <source>
        <dbReference type="ARBA" id="ARBA00022835"/>
    </source>
</evidence>
<gene>
    <name evidence="7" type="ORF">DAPK24_003760</name>
</gene>
<dbReference type="GO" id="GO:0016075">
    <property type="term" value="P:rRNA catabolic process"/>
    <property type="evidence" value="ECO:0007669"/>
    <property type="project" value="TreeGrafter"/>
</dbReference>
<name>A0AAV5QWX9_PICKL</name>
<dbReference type="GO" id="GO:0000177">
    <property type="term" value="C:cytoplasmic exosome (RNase complex)"/>
    <property type="evidence" value="ECO:0007669"/>
    <property type="project" value="TreeGrafter"/>
</dbReference>
<keyword evidence="4" id="KW-0963">Cytoplasm</keyword>
<dbReference type="GO" id="GO:0071038">
    <property type="term" value="P:TRAMP-dependent tRNA surveillance pathway"/>
    <property type="evidence" value="ECO:0007669"/>
    <property type="project" value="TreeGrafter"/>
</dbReference>
<dbReference type="Gene3D" id="3.30.230.70">
    <property type="entry name" value="GHMP Kinase, N-terminal domain"/>
    <property type="match status" value="1"/>
</dbReference>
<proteinExistence type="inferred from homology"/>
<dbReference type="InterPro" id="IPR036345">
    <property type="entry name" value="ExoRNase_PH_dom2_sf"/>
</dbReference>
<evidence type="ECO:0000313" key="7">
    <source>
        <dbReference type="EMBL" id="GMM43801.1"/>
    </source>
</evidence>
<dbReference type="PANTHER" id="PTHR11097:SF8">
    <property type="entry name" value="EXOSOME COMPLEX COMPONENT RRP42"/>
    <property type="match status" value="1"/>
</dbReference>
<dbReference type="GO" id="GO:0034475">
    <property type="term" value="P:U4 snRNA 3'-end processing"/>
    <property type="evidence" value="ECO:0007669"/>
    <property type="project" value="TreeGrafter"/>
</dbReference>
<comment type="subcellular location">
    <subcellularLocation>
        <location evidence="1">Cytoplasm</location>
    </subcellularLocation>
    <subcellularLocation>
        <location evidence="2">Nucleus</location>
        <location evidence="2">Nucleolus</location>
    </subcellularLocation>
</comment>
<dbReference type="GO" id="GO:0034476">
    <property type="term" value="P:U5 snRNA 3'-end processing"/>
    <property type="evidence" value="ECO:0007669"/>
    <property type="project" value="TreeGrafter"/>
</dbReference>
<dbReference type="InterPro" id="IPR027408">
    <property type="entry name" value="PNPase/RNase_PH_dom_sf"/>
</dbReference>
<reference evidence="7 8" key="1">
    <citation type="journal article" date="2023" name="Elife">
        <title>Identification of key yeast species and microbe-microbe interactions impacting larval growth of Drosophila in the wild.</title>
        <authorList>
            <person name="Mure A."/>
            <person name="Sugiura Y."/>
            <person name="Maeda R."/>
            <person name="Honda K."/>
            <person name="Sakurai N."/>
            <person name="Takahashi Y."/>
            <person name="Watada M."/>
            <person name="Katoh T."/>
            <person name="Gotoh A."/>
            <person name="Gotoh Y."/>
            <person name="Taniguchi I."/>
            <person name="Nakamura K."/>
            <person name="Hayashi T."/>
            <person name="Katayama T."/>
            <person name="Uemura T."/>
            <person name="Hattori Y."/>
        </authorList>
    </citation>
    <scope>NUCLEOTIDE SEQUENCE [LARGE SCALE GENOMIC DNA]</scope>
    <source>
        <strain evidence="7 8">PK-24</strain>
    </source>
</reference>
<keyword evidence="5" id="KW-0271">Exosome</keyword>
<dbReference type="GO" id="GO:0005730">
    <property type="term" value="C:nucleolus"/>
    <property type="evidence" value="ECO:0007669"/>
    <property type="project" value="UniProtKB-SubCell"/>
</dbReference>
<dbReference type="InterPro" id="IPR020568">
    <property type="entry name" value="Ribosomal_Su5_D2-typ_SF"/>
</dbReference>
<dbReference type="GO" id="GO:0071035">
    <property type="term" value="P:nuclear polyadenylation-dependent rRNA catabolic process"/>
    <property type="evidence" value="ECO:0007669"/>
    <property type="project" value="TreeGrafter"/>
</dbReference>
<evidence type="ECO:0000256" key="4">
    <source>
        <dbReference type="ARBA" id="ARBA00022490"/>
    </source>
</evidence>
<evidence type="ECO:0000256" key="1">
    <source>
        <dbReference type="ARBA" id="ARBA00004496"/>
    </source>
</evidence>
<evidence type="ECO:0000256" key="6">
    <source>
        <dbReference type="ARBA" id="ARBA00042523"/>
    </source>
</evidence>
<keyword evidence="8" id="KW-1185">Reference proteome</keyword>
<dbReference type="PANTHER" id="PTHR11097">
    <property type="entry name" value="EXOSOME COMPLEX EXONUCLEASE RIBOSOMAL RNA PROCESSING PROTEIN"/>
    <property type="match status" value="1"/>
</dbReference>
<dbReference type="EMBL" id="BTGB01000001">
    <property type="protein sequence ID" value="GMM43801.1"/>
    <property type="molecule type" value="Genomic_DNA"/>
</dbReference>
<evidence type="ECO:0000313" key="8">
    <source>
        <dbReference type="Proteomes" id="UP001378960"/>
    </source>
</evidence>
<evidence type="ECO:0000256" key="2">
    <source>
        <dbReference type="ARBA" id="ARBA00004604"/>
    </source>
</evidence>
<dbReference type="GO" id="GO:0000176">
    <property type="term" value="C:nuclear exosome (RNase complex)"/>
    <property type="evidence" value="ECO:0007669"/>
    <property type="project" value="UniProtKB-ARBA"/>
</dbReference>
<accession>A0AAV5QWX9</accession>
<dbReference type="Proteomes" id="UP001378960">
    <property type="component" value="Unassembled WGS sequence"/>
</dbReference>
<dbReference type="SUPFAM" id="SSF54211">
    <property type="entry name" value="Ribosomal protein S5 domain 2-like"/>
    <property type="match status" value="1"/>
</dbReference>
<dbReference type="GO" id="GO:0071028">
    <property type="term" value="P:nuclear mRNA surveillance"/>
    <property type="evidence" value="ECO:0007669"/>
    <property type="project" value="TreeGrafter"/>
</dbReference>
<evidence type="ECO:0000256" key="3">
    <source>
        <dbReference type="ARBA" id="ARBA00006678"/>
    </source>
</evidence>
<dbReference type="GO" id="GO:0035925">
    <property type="term" value="F:mRNA 3'-UTR AU-rich region binding"/>
    <property type="evidence" value="ECO:0007669"/>
    <property type="project" value="TreeGrafter"/>
</dbReference>
<comment type="similarity">
    <text evidence="3">Belongs to the RNase PH family.</text>
</comment>
<comment type="caution">
    <text evidence="7">The sequence shown here is derived from an EMBL/GenBank/DDBJ whole genome shotgun (WGS) entry which is preliminary data.</text>
</comment>
<dbReference type="GO" id="GO:0034473">
    <property type="term" value="P:U1 snRNA 3'-end processing"/>
    <property type="evidence" value="ECO:0007669"/>
    <property type="project" value="TreeGrafter"/>
</dbReference>
<dbReference type="GO" id="GO:0000467">
    <property type="term" value="P:exonucleolytic trimming to generate mature 3'-end of 5.8S rRNA from tricistronic rRNA transcript (SSU-rRNA, 5.8S rRNA, LSU-rRNA)"/>
    <property type="evidence" value="ECO:0007669"/>
    <property type="project" value="TreeGrafter"/>
</dbReference>